<gene>
    <name evidence="1" type="ORF">CP373A1_05790</name>
</gene>
<dbReference type="RefSeq" id="WP_055254102.1">
    <property type="nucleotide sequence ID" value="NZ_CYZW01000004.1"/>
</dbReference>
<reference evidence="1 2" key="1">
    <citation type="submission" date="2016-06" db="EMBL/GenBank/DDBJ databases">
        <authorList>
            <person name="Kjaerup R.B."/>
            <person name="Dalgaard T.S."/>
            <person name="Juul-Madsen H.R."/>
        </authorList>
    </citation>
    <scope>NUCLEOTIDE SEQUENCE [LARGE SCALE GENOMIC DNA]</scope>
    <source>
        <strain evidence="1 2">373-A1</strain>
    </source>
</reference>
<dbReference type="eggNOG" id="ENOG50329E6">
    <property type="taxonomic scope" value="Bacteria"/>
</dbReference>
<evidence type="ECO:0000313" key="2">
    <source>
        <dbReference type="Proteomes" id="UP000092714"/>
    </source>
</evidence>
<sequence length="252" mass="29486">MFKFDHFVVNVDRKYQKDKAVINNVIKSGFPYEPSWGKGTRGFKASNLWIGNEYFEMINLLKVDGGGWKKDWVDLYNEGHRGLICIMLDVDNINEVYENFKSKNISITNPEYLKFKWLFNLLTRTMPWQNSYIKFFEGIPLQIGFQQMKDDKARNFMKQYMVPNSNENGISGIDKVIVKGALTSNDKDLLKIIFDSYIIKDTPLTISLNEKQVLIFQEDKNYLVEIFCKCNNKDFINKNISIENITLLNSSY</sequence>
<accession>A0A174DK41</accession>
<dbReference type="AlphaFoldDB" id="A0A174DK41"/>
<dbReference type="Proteomes" id="UP000092714">
    <property type="component" value="Unassembled WGS sequence"/>
</dbReference>
<proteinExistence type="predicted"/>
<keyword evidence="2" id="KW-1185">Reference proteome</keyword>
<evidence type="ECO:0008006" key="3">
    <source>
        <dbReference type="Google" id="ProtNLM"/>
    </source>
</evidence>
<dbReference type="EMBL" id="MAPZ01000014">
    <property type="protein sequence ID" value="OBY11462.1"/>
    <property type="molecule type" value="Genomic_DNA"/>
</dbReference>
<protein>
    <recommendedName>
        <fullName evidence="3">Glyoxalase-like domain-containing protein</fullName>
    </recommendedName>
</protein>
<dbReference type="OrthoDB" id="1897840at2"/>
<evidence type="ECO:0000313" key="1">
    <source>
        <dbReference type="EMBL" id="OBY11462.1"/>
    </source>
</evidence>
<organism evidence="1 2">
    <name type="scientific">Clostridium paraputrificum</name>
    <dbReference type="NCBI Taxonomy" id="29363"/>
    <lineage>
        <taxon>Bacteria</taxon>
        <taxon>Bacillati</taxon>
        <taxon>Bacillota</taxon>
        <taxon>Clostridia</taxon>
        <taxon>Eubacteriales</taxon>
        <taxon>Clostridiaceae</taxon>
        <taxon>Clostridium</taxon>
    </lineage>
</organism>
<comment type="caution">
    <text evidence="1">The sequence shown here is derived from an EMBL/GenBank/DDBJ whole genome shotgun (WGS) entry which is preliminary data.</text>
</comment>
<name>A0A174DK41_9CLOT</name>